<dbReference type="Gene3D" id="3.90.550.10">
    <property type="entry name" value="Spore Coat Polysaccharide Biosynthesis Protein SpsA, Chain A"/>
    <property type="match status" value="1"/>
</dbReference>
<organism evidence="2 3">
    <name type="scientific">Lutispora saccharofermentans</name>
    <dbReference type="NCBI Taxonomy" id="3024236"/>
    <lineage>
        <taxon>Bacteria</taxon>
        <taxon>Bacillati</taxon>
        <taxon>Bacillota</taxon>
        <taxon>Clostridia</taxon>
        <taxon>Lutisporales</taxon>
        <taxon>Lutisporaceae</taxon>
        <taxon>Lutispora</taxon>
    </lineage>
</organism>
<dbReference type="Gene3D" id="3.40.50.2000">
    <property type="entry name" value="Glycogen Phosphorylase B"/>
    <property type="match status" value="1"/>
</dbReference>
<dbReference type="RefSeq" id="WP_255226117.1">
    <property type="nucleotide sequence ID" value="NZ_JAJEKE010000002.1"/>
</dbReference>
<comment type="caution">
    <text evidence="2">The sequence shown here is derived from an EMBL/GenBank/DDBJ whole genome shotgun (WGS) entry which is preliminary data.</text>
</comment>
<sequence>MKENKICFISCVNNQQLYNEALYYIDQLEVPKGYEIECISIENANSMTAGYNKAMGASDAKYKVYMHQDVYIRNRSFINIMLNILTSNRNIGMIGLTGTKVIPVNGACNECSQKYGQVYSTPTGVIKLLAYNEVVSEYEKVQAVDGFIMVTQYDIPWREDIFDGWSFYDISQSLEFMKAGYEVVIPKQEETWVIHEASGSNTGVEFGDYCNIFMEEYHKYIIETFIYDIEKENNILDEAAIVWRNYYATKTNDKEYVKPIDDYIINKFNLHSEKTSDLFDFDKIPALEIVYNNKNEFLKYVHNAKNSLHNRNYEEASRWCFEGARYASENHPGFYTSPELEKILIECAEHVPQSNYKLDIPQTNNKKRKVLHVLSEGYSTGGHTRLVKNWIGKDNESIHSLITTWQINTTPMGLINAAQESGGWAYSLQQLANFIDRASVLRKIAYEWADIVVLHVHMFDPIPIMAFGVEGGPPVLFMNHGDHVFWIGTSIIDNLINFRESGRKLSKIRRNICRTSLLPLPLELPDIKLEYKNRIRNKLGIKQNAVVLLTIASAYKFKTFGEIHYIDILKRVLDRHNDAVAIVVGPDNMELWGKANKETKGRILPIGIQQDIEKYYAIADIYIDSYMVGSVTSALDGGLNKLPVAALQNYNNRTLSFNDISYNSDDMNFNNMEDFVNYISKLISNKNYREKEGKELSIQIEKDHIYKWCDYLNEIYKGVENKAHNIYLNHNVENLLSNEDLSLALFQRKEICNGNKEQLIFSESVSQLIVETTCEDIEIEIQPLLHKEALERVKKKEIIKVAFFAIHSSVWKYDKIYQLMEQDPRFDPVVVICPVVNYGKGNMLEEMEKSYKLFKNKGYNAIKTYDEEDDTYLDVKHEIAPDIIFYTNPYEGLIMDKYYITNFKDTLTCYTQYGFYIGKIHEVMYNLFFHNILWKAFYQTNMHKKMAIEIARNKGRNVIVTGYPGVDDLVYGVRTCDNIWKNPDENLKRIIWAPHHTIDDREKLNLNFSNFMRYYQTMIDIARKYSNKIQIAFKPHPLLKVKLYDYWGKERTDSYYKQWENLNNTQVELDQYIDLFNSSDAMILDSASFVAEYLYCGKPSLYTFADDNVKNRFNDFGKLALEQHYHAYNETQIVEFIELVCNGEDPKKESRREFYNNFLIPPNNKSASENIYIEICKEIWNSH</sequence>
<dbReference type="InterPro" id="IPR043148">
    <property type="entry name" value="TagF_C"/>
</dbReference>
<gene>
    <name evidence="2" type="ORF">LJD61_03445</name>
</gene>
<evidence type="ECO:0000313" key="3">
    <source>
        <dbReference type="Proteomes" id="UP001651880"/>
    </source>
</evidence>
<dbReference type="Gene3D" id="3.40.50.12580">
    <property type="match status" value="1"/>
</dbReference>
<reference evidence="2 3" key="1">
    <citation type="submission" date="2021-10" db="EMBL/GenBank/DDBJ databases">
        <title>Lutispora strain m25 sp. nov., a thermophilic, non-spore-forming bacterium isolated from a lab-scale methanogenic bioreactor digesting anaerobic sludge.</title>
        <authorList>
            <person name="El Houari A."/>
            <person name="Mcdonald J."/>
        </authorList>
    </citation>
    <scope>NUCLEOTIDE SEQUENCE [LARGE SCALE GENOMIC DNA]</scope>
    <source>
        <strain evidence="3">m25</strain>
    </source>
</reference>
<dbReference type="EMBL" id="JAJEKE010000002">
    <property type="protein sequence ID" value="MCQ1528598.1"/>
    <property type="molecule type" value="Genomic_DNA"/>
</dbReference>
<name>A0ABT1NBF3_9FIRM</name>
<keyword evidence="3" id="KW-1185">Reference proteome</keyword>
<accession>A0ABT1NBF3</accession>
<dbReference type="SUPFAM" id="SSF53448">
    <property type="entry name" value="Nucleotide-diphospho-sugar transferases"/>
    <property type="match status" value="1"/>
</dbReference>
<evidence type="ECO:0000259" key="1">
    <source>
        <dbReference type="Pfam" id="PF13712"/>
    </source>
</evidence>
<dbReference type="InterPro" id="IPR059123">
    <property type="entry name" value="StrF_dom"/>
</dbReference>
<dbReference type="InterPro" id="IPR029044">
    <property type="entry name" value="Nucleotide-diphossugar_trans"/>
</dbReference>
<dbReference type="Proteomes" id="UP001651880">
    <property type="component" value="Unassembled WGS sequence"/>
</dbReference>
<dbReference type="SUPFAM" id="SSF53756">
    <property type="entry name" value="UDP-Glycosyltransferase/glycogen phosphorylase"/>
    <property type="match status" value="2"/>
</dbReference>
<evidence type="ECO:0000313" key="2">
    <source>
        <dbReference type="EMBL" id="MCQ1528598.1"/>
    </source>
</evidence>
<protein>
    <submittedName>
        <fullName evidence="2">Glycosyltransferase</fullName>
    </submittedName>
</protein>
<proteinExistence type="predicted"/>
<dbReference type="Pfam" id="PF13712">
    <property type="entry name" value="Glyco_tranf_2_5"/>
    <property type="match status" value="1"/>
</dbReference>
<feature type="domain" description="Streptomycin biosynthesis protein StrF" evidence="1">
    <location>
        <begin position="7"/>
        <end position="217"/>
    </location>
</feature>